<proteinExistence type="predicted"/>
<comment type="caution">
    <text evidence="1">The sequence shown here is derived from an EMBL/GenBank/DDBJ whole genome shotgun (WGS) entry which is preliminary data.</text>
</comment>
<evidence type="ECO:0000313" key="1">
    <source>
        <dbReference type="EMBL" id="MFD1047904.1"/>
    </source>
</evidence>
<dbReference type="Proteomes" id="UP001597045">
    <property type="component" value="Unassembled WGS sequence"/>
</dbReference>
<evidence type="ECO:0000313" key="2">
    <source>
        <dbReference type="Proteomes" id="UP001597045"/>
    </source>
</evidence>
<gene>
    <name evidence="1" type="ORF">ACFQ1S_21375</name>
</gene>
<organism evidence="1 2">
    <name type="scientific">Kibdelosporangium lantanae</name>
    <dbReference type="NCBI Taxonomy" id="1497396"/>
    <lineage>
        <taxon>Bacteria</taxon>
        <taxon>Bacillati</taxon>
        <taxon>Actinomycetota</taxon>
        <taxon>Actinomycetes</taxon>
        <taxon>Pseudonocardiales</taxon>
        <taxon>Pseudonocardiaceae</taxon>
        <taxon>Kibdelosporangium</taxon>
    </lineage>
</organism>
<accession>A0ABW3MFD1</accession>
<sequence>MKYLIAIYMNPDVWDNLDEDVRRQVQEGHAAFMDTIKASGEFVSTVAPPLISFDYYPLHRDGEAEEYFRCWALIRQAQAAVGLPAVGRVLQIALHRGDDTVVVGAHSGQSRG</sequence>
<keyword evidence="2" id="KW-1185">Reference proteome</keyword>
<dbReference type="EMBL" id="JBHTIS010001304">
    <property type="protein sequence ID" value="MFD1047904.1"/>
    <property type="molecule type" value="Genomic_DNA"/>
</dbReference>
<name>A0ABW3MFD1_9PSEU</name>
<reference evidence="2" key="1">
    <citation type="journal article" date="2019" name="Int. J. Syst. Evol. Microbiol.">
        <title>The Global Catalogue of Microorganisms (GCM) 10K type strain sequencing project: providing services to taxonomists for standard genome sequencing and annotation.</title>
        <authorList>
            <consortium name="The Broad Institute Genomics Platform"/>
            <consortium name="The Broad Institute Genome Sequencing Center for Infectious Disease"/>
            <person name="Wu L."/>
            <person name="Ma J."/>
        </authorList>
    </citation>
    <scope>NUCLEOTIDE SEQUENCE [LARGE SCALE GENOMIC DNA]</scope>
    <source>
        <strain evidence="2">JCM 31486</strain>
    </source>
</reference>
<protein>
    <recommendedName>
        <fullName evidence="3">YCII-related domain-containing protein</fullName>
    </recommendedName>
</protein>
<dbReference type="Gene3D" id="3.30.70.1060">
    <property type="entry name" value="Dimeric alpha+beta barrel"/>
    <property type="match status" value="1"/>
</dbReference>
<evidence type="ECO:0008006" key="3">
    <source>
        <dbReference type="Google" id="ProtNLM"/>
    </source>
</evidence>
<feature type="non-terminal residue" evidence="1">
    <location>
        <position position="112"/>
    </location>
</feature>